<accession>A0A8B8C448</accession>
<dbReference type="Pfam" id="PF00014">
    <property type="entry name" value="Kunitz_BPTI"/>
    <property type="match status" value="2"/>
</dbReference>
<dbReference type="SMART" id="SM00131">
    <property type="entry name" value="KU"/>
    <property type="match status" value="2"/>
</dbReference>
<dbReference type="KEGG" id="cvn:111115429"/>
<name>A0A8B8C448_CRAVI</name>
<keyword evidence="5" id="KW-1015">Disulfide bond</keyword>
<evidence type="ECO:0000256" key="4">
    <source>
        <dbReference type="ARBA" id="ARBA00022900"/>
    </source>
</evidence>
<keyword evidence="3 9" id="KW-0646">Protease inhibitor</keyword>
<keyword evidence="8" id="KW-1185">Reference proteome</keyword>
<reference evidence="9" key="1">
    <citation type="submission" date="2025-08" db="UniProtKB">
        <authorList>
            <consortium name="RefSeq"/>
        </authorList>
    </citation>
    <scope>IDENTIFICATION</scope>
    <source>
        <tissue evidence="9">Whole sample</tissue>
    </source>
</reference>
<dbReference type="InterPro" id="IPR050098">
    <property type="entry name" value="TFPI/VKTCI-like"/>
</dbReference>
<dbReference type="Proteomes" id="UP000694844">
    <property type="component" value="Chromosome 9"/>
</dbReference>
<dbReference type="InterPro" id="IPR002223">
    <property type="entry name" value="Kunitz_BPTI"/>
</dbReference>
<feature type="chain" id="PRO_5033984513" evidence="6">
    <location>
        <begin position="26"/>
        <end position="145"/>
    </location>
</feature>
<evidence type="ECO:0000259" key="7">
    <source>
        <dbReference type="PROSITE" id="PS50279"/>
    </source>
</evidence>
<protein>
    <submittedName>
        <fullName evidence="9">Kunitz-type serine protease inhibitor textilinin-2-like</fullName>
    </submittedName>
</protein>
<keyword evidence="2" id="KW-0964">Secreted</keyword>
<dbReference type="GeneID" id="111115429"/>
<keyword evidence="6" id="KW-0732">Signal</keyword>
<organism evidence="8 9">
    <name type="scientific">Crassostrea virginica</name>
    <name type="common">Eastern oyster</name>
    <dbReference type="NCBI Taxonomy" id="6565"/>
    <lineage>
        <taxon>Eukaryota</taxon>
        <taxon>Metazoa</taxon>
        <taxon>Spiralia</taxon>
        <taxon>Lophotrochozoa</taxon>
        <taxon>Mollusca</taxon>
        <taxon>Bivalvia</taxon>
        <taxon>Autobranchia</taxon>
        <taxon>Pteriomorphia</taxon>
        <taxon>Ostreida</taxon>
        <taxon>Ostreoidea</taxon>
        <taxon>Ostreidae</taxon>
        <taxon>Crassostrea</taxon>
    </lineage>
</organism>
<dbReference type="PANTHER" id="PTHR10083">
    <property type="entry name" value="KUNITZ-TYPE PROTEASE INHIBITOR-RELATED"/>
    <property type="match status" value="1"/>
</dbReference>
<evidence type="ECO:0000256" key="3">
    <source>
        <dbReference type="ARBA" id="ARBA00022690"/>
    </source>
</evidence>
<dbReference type="Gene3D" id="4.10.410.10">
    <property type="entry name" value="Pancreatic trypsin inhibitor Kunitz domain"/>
    <property type="match status" value="2"/>
</dbReference>
<dbReference type="PANTHER" id="PTHR10083:SF376">
    <property type="entry name" value="SERINE PEPTIDASE INHIBITOR, KUNITZ TYPE, 3"/>
    <property type="match status" value="1"/>
</dbReference>
<dbReference type="AlphaFoldDB" id="A0A8B8C448"/>
<dbReference type="SUPFAM" id="SSF57362">
    <property type="entry name" value="BPTI-like"/>
    <property type="match status" value="2"/>
</dbReference>
<feature type="signal peptide" evidence="6">
    <location>
        <begin position="1"/>
        <end position="25"/>
    </location>
</feature>
<feature type="domain" description="BPTI/Kunitz inhibitor" evidence="7">
    <location>
        <begin position="31"/>
        <end position="82"/>
    </location>
</feature>
<dbReference type="CDD" id="cd22593">
    <property type="entry name" value="Kunitz_conkunitzin"/>
    <property type="match status" value="1"/>
</dbReference>
<dbReference type="RefSeq" id="XP_022309869.1">
    <property type="nucleotide sequence ID" value="XM_022454161.1"/>
</dbReference>
<evidence type="ECO:0000256" key="5">
    <source>
        <dbReference type="ARBA" id="ARBA00023157"/>
    </source>
</evidence>
<gene>
    <name evidence="9" type="primary">LOC111115429</name>
</gene>
<dbReference type="InterPro" id="IPR036880">
    <property type="entry name" value="Kunitz_BPTI_sf"/>
</dbReference>
<dbReference type="OrthoDB" id="4473401at2759"/>
<dbReference type="PROSITE" id="PS50279">
    <property type="entry name" value="BPTI_KUNITZ_2"/>
    <property type="match status" value="2"/>
</dbReference>
<evidence type="ECO:0000313" key="9">
    <source>
        <dbReference type="RefSeq" id="XP_022309869.1"/>
    </source>
</evidence>
<comment type="subcellular location">
    <subcellularLocation>
        <location evidence="1">Secreted</location>
    </subcellularLocation>
</comment>
<evidence type="ECO:0000313" key="8">
    <source>
        <dbReference type="Proteomes" id="UP000694844"/>
    </source>
</evidence>
<evidence type="ECO:0000256" key="1">
    <source>
        <dbReference type="ARBA" id="ARBA00004613"/>
    </source>
</evidence>
<dbReference type="GO" id="GO:0004867">
    <property type="term" value="F:serine-type endopeptidase inhibitor activity"/>
    <property type="evidence" value="ECO:0007669"/>
    <property type="project" value="UniProtKB-KW"/>
</dbReference>
<evidence type="ECO:0000256" key="6">
    <source>
        <dbReference type="SAM" id="SignalP"/>
    </source>
</evidence>
<evidence type="ECO:0000256" key="2">
    <source>
        <dbReference type="ARBA" id="ARBA00022525"/>
    </source>
</evidence>
<sequence>MSRGTAGSLVLILLYIFHILALTEADRPAFCSLPFEYGTRCRGRFPRWWFNLETETCQKKIYGGCDKNDNHFLTRNDCAATCQEKVTVPLHECYQRSDKGQGHGWLLRYYYNYNKQKCLRFIYRGKGGNSNRFRSREECSRRCML</sequence>
<feature type="domain" description="BPTI/Kunitz inhibitor" evidence="7">
    <location>
        <begin position="93"/>
        <end position="143"/>
    </location>
</feature>
<proteinExistence type="predicted"/>
<dbReference type="GO" id="GO:0005615">
    <property type="term" value="C:extracellular space"/>
    <property type="evidence" value="ECO:0007669"/>
    <property type="project" value="TreeGrafter"/>
</dbReference>
<keyword evidence="4 9" id="KW-0722">Serine protease inhibitor</keyword>